<evidence type="ECO:0000313" key="2">
    <source>
        <dbReference type="Proteomes" id="UP000294933"/>
    </source>
</evidence>
<protein>
    <submittedName>
        <fullName evidence="1">Uncharacterized protein</fullName>
    </submittedName>
</protein>
<dbReference type="VEuPathDB" id="FungiDB:BD410DRAFT_835872"/>
<dbReference type="EMBL" id="ML170159">
    <property type="protein sequence ID" value="TDL27644.1"/>
    <property type="molecule type" value="Genomic_DNA"/>
</dbReference>
<dbReference type="AlphaFoldDB" id="A0A4Y7QJ19"/>
<reference evidence="1 2" key="1">
    <citation type="submission" date="2018-06" db="EMBL/GenBank/DDBJ databases">
        <title>A transcriptomic atlas of mushroom development highlights an independent origin of complex multicellularity.</title>
        <authorList>
            <consortium name="DOE Joint Genome Institute"/>
            <person name="Krizsan K."/>
            <person name="Almasi E."/>
            <person name="Merenyi Z."/>
            <person name="Sahu N."/>
            <person name="Viragh M."/>
            <person name="Koszo T."/>
            <person name="Mondo S."/>
            <person name="Kiss B."/>
            <person name="Balint B."/>
            <person name="Kues U."/>
            <person name="Barry K."/>
            <person name="Hegedus J.C."/>
            <person name="Henrissat B."/>
            <person name="Johnson J."/>
            <person name="Lipzen A."/>
            <person name="Ohm R."/>
            <person name="Nagy I."/>
            <person name="Pangilinan J."/>
            <person name="Yan J."/>
            <person name="Xiong Y."/>
            <person name="Grigoriev I.V."/>
            <person name="Hibbett D.S."/>
            <person name="Nagy L.G."/>
        </authorList>
    </citation>
    <scope>NUCLEOTIDE SEQUENCE [LARGE SCALE GENOMIC DNA]</scope>
    <source>
        <strain evidence="1 2">SZMC22713</strain>
    </source>
</reference>
<gene>
    <name evidence="1" type="ORF">BD410DRAFT_835872</name>
</gene>
<accession>A0A4Y7QJ19</accession>
<organism evidence="1 2">
    <name type="scientific">Rickenella mellea</name>
    <dbReference type="NCBI Taxonomy" id="50990"/>
    <lineage>
        <taxon>Eukaryota</taxon>
        <taxon>Fungi</taxon>
        <taxon>Dikarya</taxon>
        <taxon>Basidiomycota</taxon>
        <taxon>Agaricomycotina</taxon>
        <taxon>Agaricomycetes</taxon>
        <taxon>Hymenochaetales</taxon>
        <taxon>Rickenellaceae</taxon>
        <taxon>Rickenella</taxon>
    </lineage>
</organism>
<keyword evidence="2" id="KW-1185">Reference proteome</keyword>
<dbReference type="SUPFAM" id="SSF52047">
    <property type="entry name" value="RNI-like"/>
    <property type="match status" value="1"/>
</dbReference>
<dbReference type="STRING" id="50990.A0A4Y7QJ19"/>
<proteinExistence type="predicted"/>
<name>A0A4Y7QJ19_9AGAM</name>
<dbReference type="Proteomes" id="UP000294933">
    <property type="component" value="Unassembled WGS sequence"/>
</dbReference>
<sequence length="340" mass="38506">MSRLLTILSSCPRLKELTLIGAGPTYVDGEEPTDCLDVSLSHLQTLVLTANVAICSKLLSHLSFPADLNCEIDCDIGPGQELTTFTLPISTKCKSLVVVMYSLCLEMSAYDVRPSTINPKTGRKAQFRVNWGRASPQPSWVDVFEFAVNLTGRRNITDLRFHPYHAIPEYPSPTAIKLWRRFFCCLPNLRTLKFHNAFEVNSTKTEVSIAQVLGTPYDKLTSKGGLVCPNLRNVEFSDFNLCVGRGNALEELKEFLAFRKLNHARLTTLTLTDCNGLDSDEVALLEPLVGSVVWDYVVRDDESEYEEEEPDEYDDYGDYEDYEYLDEDWEDDYFSSLWGI</sequence>
<evidence type="ECO:0000313" key="1">
    <source>
        <dbReference type="EMBL" id="TDL27644.1"/>
    </source>
</evidence>